<feature type="region of interest" description="Disordered" evidence="1">
    <location>
        <begin position="120"/>
        <end position="162"/>
    </location>
</feature>
<evidence type="ECO:0000313" key="4">
    <source>
        <dbReference type="Proteomes" id="UP000515123"/>
    </source>
</evidence>
<organism evidence="2 3">
    <name type="scientific">Ananas comosus</name>
    <name type="common">Pineapple</name>
    <name type="synonym">Ananas ananas</name>
    <dbReference type="NCBI Taxonomy" id="4615"/>
    <lineage>
        <taxon>Eukaryota</taxon>
        <taxon>Viridiplantae</taxon>
        <taxon>Streptophyta</taxon>
        <taxon>Embryophyta</taxon>
        <taxon>Tracheophyta</taxon>
        <taxon>Spermatophyta</taxon>
        <taxon>Magnoliopsida</taxon>
        <taxon>Liliopsida</taxon>
        <taxon>Poales</taxon>
        <taxon>Bromeliaceae</taxon>
        <taxon>Bromelioideae</taxon>
        <taxon>Ananas</taxon>
    </lineage>
</organism>
<dbReference type="OrthoDB" id="761792at2759"/>
<dbReference type="GO" id="GO:0003729">
    <property type="term" value="F:mRNA binding"/>
    <property type="evidence" value="ECO:0007669"/>
    <property type="project" value="EnsemblPlants"/>
</dbReference>
<evidence type="ECO:0000313" key="3">
    <source>
        <dbReference type="Proteomes" id="UP000092600"/>
    </source>
</evidence>
<evidence type="ECO:0000313" key="5">
    <source>
        <dbReference type="RefSeq" id="XP_020087667.1"/>
    </source>
</evidence>
<dbReference type="EMBL" id="LSRQ01000021">
    <property type="protein sequence ID" value="OAY85988.1"/>
    <property type="molecule type" value="Genomic_DNA"/>
</dbReference>
<evidence type="ECO:0000313" key="2">
    <source>
        <dbReference type="EMBL" id="OAY85988.1"/>
    </source>
</evidence>
<dbReference type="PANTHER" id="PTHR35110:SF1">
    <property type="entry name" value="EXPRESSED PROTEIN"/>
    <property type="match status" value="1"/>
</dbReference>
<accession>A0A199W9S1</accession>
<dbReference type="Proteomes" id="UP000092600">
    <property type="component" value="Unassembled WGS sequence"/>
</dbReference>
<reference evidence="5" key="2">
    <citation type="submission" date="2025-04" db="UniProtKB">
        <authorList>
            <consortium name="RefSeq"/>
        </authorList>
    </citation>
    <scope>IDENTIFICATION</scope>
    <source>
        <tissue evidence="5">Leaf</tissue>
    </source>
</reference>
<dbReference type="Gramene" id="Aco017750.1.mrna1">
    <property type="protein sequence ID" value="Aco017750.1.mrna1"/>
    <property type="gene ID" value="Aco017750.1.path1"/>
</dbReference>
<protein>
    <submittedName>
        <fullName evidence="5">Uncharacterized protein LOC109709763 isoform X1</fullName>
    </submittedName>
</protein>
<dbReference type="PANTHER" id="PTHR35110">
    <property type="entry name" value="EXPRESSED PROTEIN"/>
    <property type="match status" value="1"/>
</dbReference>
<proteinExistence type="predicted"/>
<evidence type="ECO:0000256" key="1">
    <source>
        <dbReference type="SAM" id="MobiDB-lite"/>
    </source>
</evidence>
<name>A0A199W9S1_ANACO</name>
<reference evidence="2 3" key="1">
    <citation type="journal article" date="2016" name="DNA Res.">
        <title>The draft genome of MD-2 pineapple using hybrid error correction of long reads.</title>
        <authorList>
            <person name="Redwan R.M."/>
            <person name="Saidin A."/>
            <person name="Kumar S.V."/>
        </authorList>
    </citation>
    <scope>NUCLEOTIDE SEQUENCE [LARGE SCALE GENOMIC DNA]</scope>
    <source>
        <strain evidence="3">cv. MD2</strain>
        <tissue evidence="2">Leaf</tissue>
    </source>
</reference>
<gene>
    <name evidence="5" type="primary">LOC109709763</name>
    <name evidence="2" type="ORF">ACMD2_12157</name>
</gene>
<dbReference type="STRING" id="4615.A0A199W9S1"/>
<keyword evidence="4" id="KW-1185">Reference proteome</keyword>
<dbReference type="GeneID" id="109709763"/>
<dbReference type="RefSeq" id="XP_020087667.1">
    <property type="nucleotide sequence ID" value="XM_020232078.1"/>
</dbReference>
<sequence>MLFHGGGGGGGRGGAAAAAARMLVRYFSRKRGQDVRRINPKVPREEASEISKGLYQIVKDHGPLTVANTWNFAKDASINGLNSKTHMKIMLKWMTGRKMLKLSCTHIGSSKKFLYSSLPEDPKAAQPTTPLPVTETLKISVQGKKARRPNPPPPKKGGEALC</sequence>
<dbReference type="Proteomes" id="UP000515123">
    <property type="component" value="Linkage group 5"/>
</dbReference>
<dbReference type="AlphaFoldDB" id="A0A199W9S1"/>